<accession>X0STA7</accession>
<comment type="caution">
    <text evidence="2">The sequence shown here is derived from an EMBL/GenBank/DDBJ whole genome shotgun (WGS) entry which is preliminary data.</text>
</comment>
<evidence type="ECO:0000256" key="1">
    <source>
        <dbReference type="SAM" id="MobiDB-lite"/>
    </source>
</evidence>
<reference evidence="2" key="1">
    <citation type="journal article" date="2014" name="Front. Microbiol.">
        <title>High frequency of phylogenetically diverse reductive dehalogenase-homologous genes in deep subseafloor sedimentary metagenomes.</title>
        <authorList>
            <person name="Kawai M."/>
            <person name="Futagami T."/>
            <person name="Toyoda A."/>
            <person name="Takaki Y."/>
            <person name="Nishi S."/>
            <person name="Hori S."/>
            <person name="Arai W."/>
            <person name="Tsubouchi T."/>
            <person name="Morono Y."/>
            <person name="Uchiyama I."/>
            <person name="Ito T."/>
            <person name="Fujiyama A."/>
            <person name="Inagaki F."/>
            <person name="Takami H."/>
        </authorList>
    </citation>
    <scope>NUCLEOTIDE SEQUENCE</scope>
    <source>
        <strain evidence="2">Expedition CK06-06</strain>
    </source>
</reference>
<dbReference type="EMBL" id="BARS01004880">
    <property type="protein sequence ID" value="GAF84393.1"/>
    <property type="molecule type" value="Genomic_DNA"/>
</dbReference>
<proteinExistence type="predicted"/>
<organism evidence="2">
    <name type="scientific">marine sediment metagenome</name>
    <dbReference type="NCBI Taxonomy" id="412755"/>
    <lineage>
        <taxon>unclassified sequences</taxon>
        <taxon>metagenomes</taxon>
        <taxon>ecological metagenomes</taxon>
    </lineage>
</organism>
<feature type="region of interest" description="Disordered" evidence="1">
    <location>
        <begin position="75"/>
        <end position="98"/>
    </location>
</feature>
<feature type="compositionally biased region" description="Low complexity" evidence="1">
    <location>
        <begin position="83"/>
        <end position="98"/>
    </location>
</feature>
<gene>
    <name evidence="2" type="ORF">S01H1_09547</name>
</gene>
<feature type="non-terminal residue" evidence="2">
    <location>
        <position position="1"/>
    </location>
</feature>
<dbReference type="AlphaFoldDB" id="X0STA7"/>
<sequence>RLGLDVVANTTFGALSAGELAMAMSTALPTELDGPELREWMVEKKGVQEKLADYLESAAIYLGTPGNTKVGWLKKKKMERQQGRQAEQQPQAQAPQGAIDFLMANPQAADQFKAKFGYLPEGM</sequence>
<name>X0STA7_9ZZZZ</name>
<evidence type="ECO:0000313" key="2">
    <source>
        <dbReference type="EMBL" id="GAF84393.1"/>
    </source>
</evidence>
<protein>
    <submittedName>
        <fullName evidence="2">Uncharacterized protein</fullName>
    </submittedName>
</protein>